<reference evidence="3" key="1">
    <citation type="submission" date="2022-07" db="EMBL/GenBank/DDBJ databases">
        <title>Arcobacter roscoffensis sp. nov., a marine bacterium isolated from coastal seawater collected from Roscoff, France.</title>
        <authorList>
            <person name="Pascual J."/>
            <person name="Lepeaux C."/>
            <person name="Methner A."/>
            <person name="Overmann J."/>
        </authorList>
    </citation>
    <scope>NUCLEOTIDE SEQUENCE</scope>
    <source>
        <strain evidence="3">ARW1-2F2</strain>
    </source>
</reference>
<keyword evidence="3" id="KW-0067">ATP-binding</keyword>
<dbReference type="PROSITE" id="PS51194">
    <property type="entry name" value="HELICASE_CTER"/>
    <property type="match status" value="1"/>
</dbReference>
<dbReference type="CDD" id="cd18799">
    <property type="entry name" value="SF2_C_EcoAI-like"/>
    <property type="match status" value="1"/>
</dbReference>
<dbReference type="CDD" id="cd09204">
    <property type="entry name" value="PLDc_N_DEXD_b2"/>
    <property type="match status" value="1"/>
</dbReference>
<dbReference type="PANTHER" id="PTHR47396">
    <property type="entry name" value="TYPE I RESTRICTION ENZYME ECOKI R PROTEIN"/>
    <property type="match status" value="1"/>
</dbReference>
<feature type="domain" description="Helicase ATP-binding" evidence="1">
    <location>
        <begin position="200"/>
        <end position="348"/>
    </location>
</feature>
<dbReference type="InterPro" id="IPR058403">
    <property type="entry name" value="DUF8090"/>
</dbReference>
<proteinExistence type="predicted"/>
<keyword evidence="4" id="KW-1185">Reference proteome</keyword>
<dbReference type="SUPFAM" id="SSF56024">
    <property type="entry name" value="Phospholipase D/nuclease"/>
    <property type="match status" value="1"/>
</dbReference>
<dbReference type="Pfam" id="PF00271">
    <property type="entry name" value="Helicase_C"/>
    <property type="match status" value="1"/>
</dbReference>
<dbReference type="InterPro" id="IPR027417">
    <property type="entry name" value="P-loop_NTPase"/>
</dbReference>
<dbReference type="SUPFAM" id="SSF52540">
    <property type="entry name" value="P-loop containing nucleoside triphosphate hydrolases"/>
    <property type="match status" value="1"/>
</dbReference>
<dbReference type="Pfam" id="PF13091">
    <property type="entry name" value="PLDc_2"/>
    <property type="match status" value="1"/>
</dbReference>
<dbReference type="InterPro" id="IPR025202">
    <property type="entry name" value="PLD-like_dom"/>
</dbReference>
<dbReference type="CDD" id="cd18032">
    <property type="entry name" value="DEXHc_RE_I_III_res"/>
    <property type="match status" value="1"/>
</dbReference>
<dbReference type="EMBL" id="CP100595">
    <property type="protein sequence ID" value="UTJ06770.1"/>
    <property type="molecule type" value="Genomic_DNA"/>
</dbReference>
<dbReference type="Proteomes" id="UP001060012">
    <property type="component" value="Chromosome"/>
</dbReference>
<dbReference type="InterPro" id="IPR014001">
    <property type="entry name" value="Helicase_ATP-bd"/>
</dbReference>
<dbReference type="InterPro" id="IPR050742">
    <property type="entry name" value="Helicase_Restrict-Modif_Enz"/>
</dbReference>
<dbReference type="SMART" id="SM00487">
    <property type="entry name" value="DEXDc"/>
    <property type="match status" value="1"/>
</dbReference>
<gene>
    <name evidence="3" type="ORF">NJU99_01415</name>
</gene>
<dbReference type="GO" id="GO:0004386">
    <property type="term" value="F:helicase activity"/>
    <property type="evidence" value="ECO:0007669"/>
    <property type="project" value="UniProtKB-KW"/>
</dbReference>
<dbReference type="InterPro" id="IPR021835">
    <property type="entry name" value="DUF3427"/>
</dbReference>
<dbReference type="PROSITE" id="PS51192">
    <property type="entry name" value="HELICASE_ATP_BIND_1"/>
    <property type="match status" value="1"/>
</dbReference>
<name>A0ABY5E7P9_9BACT</name>
<evidence type="ECO:0000313" key="3">
    <source>
        <dbReference type="EMBL" id="UTJ06770.1"/>
    </source>
</evidence>
<dbReference type="InterPro" id="IPR006935">
    <property type="entry name" value="Helicase/UvrB_N"/>
</dbReference>
<evidence type="ECO:0000313" key="4">
    <source>
        <dbReference type="Proteomes" id="UP001060012"/>
    </source>
</evidence>
<dbReference type="SMART" id="SM00490">
    <property type="entry name" value="HELICc"/>
    <property type="match status" value="1"/>
</dbReference>
<accession>A0ABY5E7P9</accession>
<dbReference type="InterPro" id="IPR001650">
    <property type="entry name" value="Helicase_C-like"/>
</dbReference>
<evidence type="ECO:0000259" key="1">
    <source>
        <dbReference type="PROSITE" id="PS51192"/>
    </source>
</evidence>
<dbReference type="Pfam" id="PF04851">
    <property type="entry name" value="ResIII"/>
    <property type="match status" value="1"/>
</dbReference>
<sequence length="924" mass="108574">MNELIVNDDSSNFYNYITKLLNECNFFVFNVAFVNFSGVQLLLDSFEELNKKGIKGKILTSTYLNFTEPIALERLKEFNNIDLRVYDSTIMQIGFHSKAYIFEFNDKYEVIVGSANLTSSAFKSNIEWNCKTITKKDDTYIKDIFLQFDKLWEQSHDLNEDFLEKYKEFYNLNKNKNEFTFEKDIKANKMQSEALKKLEYLREKGESKALAIASTGSGKTYLSVFDVKKYNPNRLLFIVHRENILIKAKQSFESIIKNKTMGLYTGNKKELEKDFIFSTVQTLSQSLENFDENSFDYIVVDEAHHISSNSYKKIIGYFKAKFLLGLTATPNRMDGENIYEYFDENVACDIRLNEALEHKLITPFHYYGVTDICVDYTNTELNKIEDLSKLLMLNKRVDFIIEKMNFYGFSGKKRKVLGFCVSKEHCNYMEKSFNKRGIKSISLTSDDSILKREKNIKLLEDDKEDLEVIFCVDIFNEGVDIPSINTILMLRPTNSAIVFAQQLGRGLRKYKNKEFLTLIDFIGNHQRAFLIALAMVGKKKIDKESIKLSLLNDFASFKNAFINIDKISKRRILEQINKENFNSMKYLKDEYFKFKEQMLNKIPILCDYINFDEFVDPLKFVSESKSYVEFISKVEREHSLNLLCENENFLKTCRFIEYLLPIKRVHEFVILRVLLKSEKVSLSHLEIELEKYQKKIDKNTLIHAINFLKQDYFDKAQISRYPKLIEFEDDYISSSEIFKDLLKDKNKRVFIEQGISYGIINYEKTFALEYYGLPALKLYEKYNMLNIAQLCNFNKIHSSFRGSGFLKFEDDFFLFITIDKEKYKKAQKYVNDFISKEVFSYSSKPSHSSIKGDGLRLCQNEKFNVKLHIFVRKYAKVDKKTQSFIYLGLANTISYENEKPIDLKLKLEKPLPTKLYEEFTILVD</sequence>
<protein>
    <submittedName>
        <fullName evidence="3">DEAD/DEAH box helicase</fullName>
    </submittedName>
</protein>
<dbReference type="PANTHER" id="PTHR47396:SF1">
    <property type="entry name" value="ATP-DEPENDENT HELICASE IRC3-RELATED"/>
    <property type="match status" value="1"/>
</dbReference>
<keyword evidence="3" id="KW-0547">Nucleotide-binding</keyword>
<dbReference type="Gene3D" id="3.30.870.10">
    <property type="entry name" value="Endonuclease Chain A"/>
    <property type="match status" value="1"/>
</dbReference>
<keyword evidence="3" id="KW-0378">Hydrolase</keyword>
<dbReference type="RefSeq" id="WP_254576949.1">
    <property type="nucleotide sequence ID" value="NZ_CP100595.1"/>
</dbReference>
<dbReference type="Pfam" id="PF11907">
    <property type="entry name" value="DUF3427"/>
    <property type="match status" value="1"/>
</dbReference>
<organism evidence="3 4">
    <name type="scientific">Arcobacter roscoffensis</name>
    <dbReference type="NCBI Taxonomy" id="2961520"/>
    <lineage>
        <taxon>Bacteria</taxon>
        <taxon>Pseudomonadati</taxon>
        <taxon>Campylobacterota</taxon>
        <taxon>Epsilonproteobacteria</taxon>
        <taxon>Campylobacterales</taxon>
        <taxon>Arcobacteraceae</taxon>
        <taxon>Arcobacter</taxon>
    </lineage>
</organism>
<feature type="domain" description="Helicase C-terminal" evidence="2">
    <location>
        <begin position="392"/>
        <end position="554"/>
    </location>
</feature>
<keyword evidence="3" id="KW-0347">Helicase</keyword>
<dbReference type="Pfam" id="PF26350">
    <property type="entry name" value="DUF8090"/>
    <property type="match status" value="1"/>
</dbReference>
<evidence type="ECO:0000259" key="2">
    <source>
        <dbReference type="PROSITE" id="PS51194"/>
    </source>
</evidence>
<dbReference type="Gene3D" id="3.40.50.300">
    <property type="entry name" value="P-loop containing nucleotide triphosphate hydrolases"/>
    <property type="match status" value="2"/>
</dbReference>